<proteinExistence type="predicted"/>
<feature type="non-terminal residue" evidence="3">
    <location>
        <position position="1"/>
    </location>
</feature>
<evidence type="ECO:0000256" key="1">
    <source>
        <dbReference type="SAM" id="MobiDB-lite"/>
    </source>
</evidence>
<feature type="domain" description="3'-5' exonuclease" evidence="2">
    <location>
        <begin position="276"/>
        <end position="455"/>
    </location>
</feature>
<feature type="compositionally biased region" description="Low complexity" evidence="1">
    <location>
        <begin position="71"/>
        <end position="80"/>
    </location>
</feature>
<sequence length="505" mass="54682">PEQRLGTTINLTEVHPVSTIVGGAVGAMAGMQRAMGRKTRSQPTLGRTLAMVAKRQRGVQSAHAPRRTKSRSVSSSASPFSVDQEATDVLSKLGQLPESPSLLSLLKSLSCCDDRRHKVALNICRRSSIMGQVVGPGDIVADNRGVLRWALLDPVQTTSQRRNALIFLCQTVKTAPQSGSDESVSVWIKELLKSPDTPVGFKLDAVLAIAKARLLMAYSTAISEHALDGFRDGNEVGYGRLLLAEMQGPGHKPPPTKLLETFNLQPSTVSIPKDVTIVVVDDDRSLKLAEEILFSSPLLGIDTESQPVFRKGRAPTPVSIVQIATSSAIFIFDLQRASSICVPVLSRLLAARHIVKLGVGLRDDIAKLHREYPCGSFRNLSSILDLHNVFQSRYPGSDRKSLARLSLFCFGMTLSKGQQMSDWSRRPLSEAQLNYAGLDAFILIRIASSLTGISGKSAHGQSKLAKHVAPLSESIDLKLGGAGPSSRQPRDPISIDEPPRKKTNR</sequence>
<organism evidence="3">
    <name type="scientific">Spongospora subterranea</name>
    <dbReference type="NCBI Taxonomy" id="70186"/>
    <lineage>
        <taxon>Eukaryota</taxon>
        <taxon>Sar</taxon>
        <taxon>Rhizaria</taxon>
        <taxon>Endomyxa</taxon>
        <taxon>Phytomyxea</taxon>
        <taxon>Plasmodiophorida</taxon>
        <taxon>Plasmodiophoridae</taxon>
        <taxon>Spongospora</taxon>
    </lineage>
</organism>
<dbReference type="GO" id="GO:0006139">
    <property type="term" value="P:nucleobase-containing compound metabolic process"/>
    <property type="evidence" value="ECO:0007669"/>
    <property type="project" value="InterPro"/>
</dbReference>
<dbReference type="EMBL" id="HACM01001118">
    <property type="protein sequence ID" value="CRZ01560.1"/>
    <property type="molecule type" value="Transcribed_RNA"/>
</dbReference>
<dbReference type="GO" id="GO:0003676">
    <property type="term" value="F:nucleic acid binding"/>
    <property type="evidence" value="ECO:0007669"/>
    <property type="project" value="InterPro"/>
</dbReference>
<dbReference type="PANTHER" id="PTHR47765:SF2">
    <property type="entry name" value="EXONUCLEASE MUT-7 HOMOLOG"/>
    <property type="match status" value="1"/>
</dbReference>
<feature type="region of interest" description="Disordered" evidence="1">
    <location>
        <begin position="476"/>
        <end position="505"/>
    </location>
</feature>
<evidence type="ECO:0000259" key="2">
    <source>
        <dbReference type="SMART" id="SM00474"/>
    </source>
</evidence>
<dbReference type="PANTHER" id="PTHR47765">
    <property type="entry name" value="3'-5' EXONUCLEASE DOMAIN-CONTAINING PROTEIN"/>
    <property type="match status" value="1"/>
</dbReference>
<evidence type="ECO:0000313" key="3">
    <source>
        <dbReference type="EMBL" id="CRZ01560.1"/>
    </source>
</evidence>
<dbReference type="CDD" id="cd06141">
    <property type="entry name" value="WRN_exo"/>
    <property type="match status" value="1"/>
</dbReference>
<dbReference type="Pfam" id="PF01612">
    <property type="entry name" value="DNA_pol_A_exo1"/>
    <property type="match status" value="1"/>
</dbReference>
<accession>A0A0H5QHQ1</accession>
<dbReference type="InterPro" id="IPR052408">
    <property type="entry name" value="Exonuclease_MUT-7-like"/>
</dbReference>
<dbReference type="SUPFAM" id="SSF53098">
    <property type="entry name" value="Ribonuclease H-like"/>
    <property type="match status" value="1"/>
</dbReference>
<name>A0A0H5QHQ1_9EUKA</name>
<feature type="non-terminal residue" evidence="3">
    <location>
        <position position="505"/>
    </location>
</feature>
<dbReference type="InterPro" id="IPR012337">
    <property type="entry name" value="RNaseH-like_sf"/>
</dbReference>
<protein>
    <recommendedName>
        <fullName evidence="2">3'-5' exonuclease domain-containing protein</fullName>
    </recommendedName>
</protein>
<dbReference type="InterPro" id="IPR002562">
    <property type="entry name" value="3'-5'_exonuclease_dom"/>
</dbReference>
<dbReference type="Gene3D" id="3.30.420.10">
    <property type="entry name" value="Ribonuclease H-like superfamily/Ribonuclease H"/>
    <property type="match status" value="1"/>
</dbReference>
<dbReference type="SMART" id="SM00474">
    <property type="entry name" value="35EXOc"/>
    <property type="match status" value="1"/>
</dbReference>
<dbReference type="AlphaFoldDB" id="A0A0H5QHQ1"/>
<dbReference type="GO" id="GO:0008408">
    <property type="term" value="F:3'-5' exonuclease activity"/>
    <property type="evidence" value="ECO:0007669"/>
    <property type="project" value="InterPro"/>
</dbReference>
<reference evidence="3" key="1">
    <citation type="submission" date="2015-04" db="EMBL/GenBank/DDBJ databases">
        <title>The genome sequence of the plant pathogenic Rhizarian Plasmodiophora brassicae reveals insights in its biotrophic life cycle and the origin of chitin synthesis.</title>
        <authorList>
            <person name="Schwelm A."/>
            <person name="Fogelqvist J."/>
            <person name="Knaust A."/>
            <person name="Julke S."/>
            <person name="Lilja T."/>
            <person name="Dhandapani V."/>
            <person name="Bonilla-Rosso G."/>
            <person name="Karlsson M."/>
            <person name="Shevchenko A."/>
            <person name="Choi S.R."/>
            <person name="Kim H.G."/>
            <person name="Park J.Y."/>
            <person name="Lim Y.P."/>
            <person name="Ludwig-Muller J."/>
            <person name="Dixelius C."/>
        </authorList>
    </citation>
    <scope>NUCLEOTIDE SEQUENCE</scope>
    <source>
        <tissue evidence="3">Potato root galls</tissue>
    </source>
</reference>
<dbReference type="InterPro" id="IPR036397">
    <property type="entry name" value="RNaseH_sf"/>
</dbReference>
<feature type="region of interest" description="Disordered" evidence="1">
    <location>
        <begin position="54"/>
        <end position="80"/>
    </location>
</feature>